<dbReference type="EMBL" id="JABDTM020019594">
    <property type="protein sequence ID" value="KAH0817377.1"/>
    <property type="molecule type" value="Genomic_DNA"/>
</dbReference>
<evidence type="ECO:0000313" key="3">
    <source>
        <dbReference type="Proteomes" id="UP000719412"/>
    </source>
</evidence>
<dbReference type="InterPro" id="IPR043502">
    <property type="entry name" value="DNA/RNA_pol_sf"/>
</dbReference>
<protein>
    <recommendedName>
        <fullName evidence="1">Reverse transcriptase domain-containing protein</fullName>
    </recommendedName>
</protein>
<dbReference type="Proteomes" id="UP000719412">
    <property type="component" value="Unassembled WGS sequence"/>
</dbReference>
<name>A0A8J6HNB0_TENMO</name>
<sequence>MSDISDSENEVDVVEETLNMGRQGKFGRQGMPCEFPESANILSSTSVYINQEFSKPANSICNQEDKENPGGKVRQLQELCEFPESANISSSTSVYINEEFSKPTISMCNQEDKEYAGSKESRLQEPYEKLYFVLYKSVPCYVHNYRLYPGWYTRELKGNIRSKERCYKNYKRFRAESDHKEYVRLRRLVKTQILRDSYIHLVENSVQKDPKGFWLYVHDRKDHTRIPAKMSHDDVTYNQPQDIINSFADYSISICSTSSLPGEYSQGSGVPQGSVLGPLLFNVYINDIVTDLEFHALLFADNLKIYRQVSSSEHCVMLQNDLETIDKWCRQNNFSLNIGKCSVHVSNKSYKSLGFVLRNSKSFKSIDVLKTLYSAIVRSRLEYTSTVWAPYYLYAKAGLERVHRHFLKQFCFVSLQCRRNVADVKFLLKLIVGEVDCPELLKRVSFRGPRFNSRDKSNFLLPLRKTNIMAGSPIIRMFRMGNLLAGEVDLFNCTTKDITDAAVMCFAGIL</sequence>
<dbReference type="Pfam" id="PF00078">
    <property type="entry name" value="RVT_1"/>
    <property type="match status" value="1"/>
</dbReference>
<dbReference type="AlphaFoldDB" id="A0A8J6HNB0"/>
<keyword evidence="3" id="KW-1185">Reference proteome</keyword>
<reference evidence="2" key="1">
    <citation type="journal article" date="2020" name="J Insects Food Feed">
        <title>The yellow mealworm (Tenebrio molitor) genome: a resource for the emerging insects as food and feed industry.</title>
        <authorList>
            <person name="Eriksson T."/>
            <person name="Andere A."/>
            <person name="Kelstrup H."/>
            <person name="Emery V."/>
            <person name="Picard C."/>
        </authorList>
    </citation>
    <scope>NUCLEOTIDE SEQUENCE</scope>
    <source>
        <strain evidence="2">Stoneville</strain>
        <tissue evidence="2">Whole head</tissue>
    </source>
</reference>
<dbReference type="PANTHER" id="PTHR33332">
    <property type="entry name" value="REVERSE TRANSCRIPTASE DOMAIN-CONTAINING PROTEIN"/>
    <property type="match status" value="1"/>
</dbReference>
<reference evidence="2" key="2">
    <citation type="submission" date="2021-08" db="EMBL/GenBank/DDBJ databases">
        <authorList>
            <person name="Eriksson T."/>
        </authorList>
    </citation>
    <scope>NUCLEOTIDE SEQUENCE</scope>
    <source>
        <strain evidence="2">Stoneville</strain>
        <tissue evidence="2">Whole head</tissue>
    </source>
</reference>
<dbReference type="PROSITE" id="PS50878">
    <property type="entry name" value="RT_POL"/>
    <property type="match status" value="1"/>
</dbReference>
<comment type="caution">
    <text evidence="2">The sequence shown here is derived from an EMBL/GenBank/DDBJ whole genome shotgun (WGS) entry which is preliminary data.</text>
</comment>
<dbReference type="SUPFAM" id="SSF56672">
    <property type="entry name" value="DNA/RNA polymerases"/>
    <property type="match status" value="1"/>
</dbReference>
<dbReference type="GO" id="GO:0071897">
    <property type="term" value="P:DNA biosynthetic process"/>
    <property type="evidence" value="ECO:0007669"/>
    <property type="project" value="UniProtKB-ARBA"/>
</dbReference>
<evidence type="ECO:0000259" key="1">
    <source>
        <dbReference type="PROSITE" id="PS50878"/>
    </source>
</evidence>
<proteinExistence type="predicted"/>
<organism evidence="2 3">
    <name type="scientific">Tenebrio molitor</name>
    <name type="common">Yellow mealworm beetle</name>
    <dbReference type="NCBI Taxonomy" id="7067"/>
    <lineage>
        <taxon>Eukaryota</taxon>
        <taxon>Metazoa</taxon>
        <taxon>Ecdysozoa</taxon>
        <taxon>Arthropoda</taxon>
        <taxon>Hexapoda</taxon>
        <taxon>Insecta</taxon>
        <taxon>Pterygota</taxon>
        <taxon>Neoptera</taxon>
        <taxon>Endopterygota</taxon>
        <taxon>Coleoptera</taxon>
        <taxon>Polyphaga</taxon>
        <taxon>Cucujiformia</taxon>
        <taxon>Tenebrionidae</taxon>
        <taxon>Tenebrio</taxon>
    </lineage>
</organism>
<gene>
    <name evidence="2" type="ORF">GEV33_005414</name>
</gene>
<accession>A0A8J6HNB0</accession>
<feature type="domain" description="Reverse transcriptase" evidence="1">
    <location>
        <begin position="140"/>
        <end position="357"/>
    </location>
</feature>
<dbReference type="InterPro" id="IPR000477">
    <property type="entry name" value="RT_dom"/>
</dbReference>
<evidence type="ECO:0000313" key="2">
    <source>
        <dbReference type="EMBL" id="KAH0817377.1"/>
    </source>
</evidence>